<evidence type="ECO:0000256" key="2">
    <source>
        <dbReference type="ARBA" id="ARBA00023015"/>
    </source>
</evidence>
<keyword evidence="5" id="KW-0539">Nucleus</keyword>
<dbReference type="PANTHER" id="PTHR31194:SF202">
    <property type="entry name" value="ETHYLENE-RESPONSIVE TRANSCRIPTION FACTOR ERF070"/>
    <property type="match status" value="1"/>
</dbReference>
<dbReference type="PANTHER" id="PTHR31194">
    <property type="entry name" value="SHN SHINE , DNA BINDING / TRANSCRIPTION FACTOR"/>
    <property type="match status" value="1"/>
</dbReference>
<dbReference type="Proteomes" id="UP001412067">
    <property type="component" value="Unassembled WGS sequence"/>
</dbReference>
<evidence type="ECO:0000256" key="3">
    <source>
        <dbReference type="ARBA" id="ARBA00023125"/>
    </source>
</evidence>
<evidence type="ECO:0000256" key="6">
    <source>
        <dbReference type="SAM" id="MobiDB-lite"/>
    </source>
</evidence>
<evidence type="ECO:0000313" key="8">
    <source>
        <dbReference type="EMBL" id="KAK8938088.1"/>
    </source>
</evidence>
<dbReference type="CDD" id="cd00018">
    <property type="entry name" value="AP2"/>
    <property type="match status" value="1"/>
</dbReference>
<gene>
    <name evidence="8" type="primary">ERF118</name>
    <name evidence="8" type="ORF">KSP40_PGU015398</name>
</gene>
<dbReference type="PROSITE" id="PS51032">
    <property type="entry name" value="AP2_ERF"/>
    <property type="match status" value="1"/>
</dbReference>
<organism evidence="8 9">
    <name type="scientific">Platanthera guangdongensis</name>
    <dbReference type="NCBI Taxonomy" id="2320717"/>
    <lineage>
        <taxon>Eukaryota</taxon>
        <taxon>Viridiplantae</taxon>
        <taxon>Streptophyta</taxon>
        <taxon>Embryophyta</taxon>
        <taxon>Tracheophyta</taxon>
        <taxon>Spermatophyta</taxon>
        <taxon>Magnoliopsida</taxon>
        <taxon>Liliopsida</taxon>
        <taxon>Asparagales</taxon>
        <taxon>Orchidaceae</taxon>
        <taxon>Orchidoideae</taxon>
        <taxon>Orchideae</taxon>
        <taxon>Orchidinae</taxon>
        <taxon>Platanthera</taxon>
    </lineage>
</organism>
<feature type="region of interest" description="Disordered" evidence="6">
    <location>
        <begin position="201"/>
        <end position="220"/>
    </location>
</feature>
<dbReference type="EMBL" id="JBBWWR010000021">
    <property type="protein sequence ID" value="KAK8938088.1"/>
    <property type="molecule type" value="Genomic_DNA"/>
</dbReference>
<dbReference type="SUPFAM" id="SSF54171">
    <property type="entry name" value="DNA-binding domain"/>
    <property type="match status" value="1"/>
</dbReference>
<feature type="compositionally biased region" description="Low complexity" evidence="6">
    <location>
        <begin position="201"/>
        <end position="219"/>
    </location>
</feature>
<keyword evidence="4" id="KW-0804">Transcription</keyword>
<reference evidence="8 9" key="1">
    <citation type="journal article" date="2022" name="Nat. Plants">
        <title>Genomes of leafy and leafless Platanthera orchids illuminate the evolution of mycoheterotrophy.</title>
        <authorList>
            <person name="Li M.H."/>
            <person name="Liu K.W."/>
            <person name="Li Z."/>
            <person name="Lu H.C."/>
            <person name="Ye Q.L."/>
            <person name="Zhang D."/>
            <person name="Wang J.Y."/>
            <person name="Li Y.F."/>
            <person name="Zhong Z.M."/>
            <person name="Liu X."/>
            <person name="Yu X."/>
            <person name="Liu D.K."/>
            <person name="Tu X.D."/>
            <person name="Liu B."/>
            <person name="Hao Y."/>
            <person name="Liao X.Y."/>
            <person name="Jiang Y.T."/>
            <person name="Sun W.H."/>
            <person name="Chen J."/>
            <person name="Chen Y.Q."/>
            <person name="Ai Y."/>
            <person name="Zhai J.W."/>
            <person name="Wu S.S."/>
            <person name="Zhou Z."/>
            <person name="Hsiao Y.Y."/>
            <person name="Wu W.L."/>
            <person name="Chen Y.Y."/>
            <person name="Lin Y.F."/>
            <person name="Hsu J.L."/>
            <person name="Li C.Y."/>
            <person name="Wang Z.W."/>
            <person name="Zhao X."/>
            <person name="Zhong W.Y."/>
            <person name="Ma X.K."/>
            <person name="Ma L."/>
            <person name="Huang J."/>
            <person name="Chen G.Z."/>
            <person name="Huang M.Z."/>
            <person name="Huang L."/>
            <person name="Peng D.H."/>
            <person name="Luo Y.B."/>
            <person name="Zou S.Q."/>
            <person name="Chen S.P."/>
            <person name="Lan S."/>
            <person name="Tsai W.C."/>
            <person name="Van de Peer Y."/>
            <person name="Liu Z.J."/>
        </authorList>
    </citation>
    <scope>NUCLEOTIDE SEQUENCE [LARGE SCALE GENOMIC DNA]</scope>
    <source>
        <strain evidence="8">Lor288</strain>
    </source>
</reference>
<keyword evidence="2" id="KW-0805">Transcription regulation</keyword>
<evidence type="ECO:0000259" key="7">
    <source>
        <dbReference type="PROSITE" id="PS51032"/>
    </source>
</evidence>
<comment type="caution">
    <text evidence="8">The sequence shown here is derived from an EMBL/GenBank/DDBJ whole genome shotgun (WGS) entry which is preliminary data.</text>
</comment>
<keyword evidence="9" id="KW-1185">Reference proteome</keyword>
<dbReference type="InterPro" id="IPR036955">
    <property type="entry name" value="AP2/ERF_dom_sf"/>
</dbReference>
<dbReference type="Gene3D" id="3.30.730.10">
    <property type="entry name" value="AP2/ERF domain"/>
    <property type="match status" value="1"/>
</dbReference>
<dbReference type="InterPro" id="IPR050913">
    <property type="entry name" value="AP2/ERF_ERF"/>
</dbReference>
<accession>A0ABR2LDZ0</accession>
<proteinExistence type="predicted"/>
<evidence type="ECO:0000256" key="4">
    <source>
        <dbReference type="ARBA" id="ARBA00023163"/>
    </source>
</evidence>
<keyword evidence="3" id="KW-0238">DNA-binding</keyword>
<dbReference type="SMART" id="SM00380">
    <property type="entry name" value="AP2"/>
    <property type="match status" value="1"/>
</dbReference>
<dbReference type="InterPro" id="IPR016177">
    <property type="entry name" value="DNA-bd_dom_sf"/>
</dbReference>
<feature type="domain" description="AP2/ERF" evidence="7">
    <location>
        <begin position="122"/>
        <end position="179"/>
    </location>
</feature>
<dbReference type="PRINTS" id="PR00367">
    <property type="entry name" value="ETHRSPELEMNT"/>
</dbReference>
<comment type="subcellular location">
    <subcellularLocation>
        <location evidence="1">Nucleus</location>
    </subcellularLocation>
</comment>
<evidence type="ECO:0000256" key="1">
    <source>
        <dbReference type="ARBA" id="ARBA00004123"/>
    </source>
</evidence>
<name>A0ABR2LDZ0_9ASPA</name>
<dbReference type="Pfam" id="PF00847">
    <property type="entry name" value="AP2"/>
    <property type="match status" value="1"/>
</dbReference>
<evidence type="ECO:0000313" key="9">
    <source>
        <dbReference type="Proteomes" id="UP001412067"/>
    </source>
</evidence>
<dbReference type="InterPro" id="IPR001471">
    <property type="entry name" value="AP2/ERF_dom"/>
</dbReference>
<evidence type="ECO:0000256" key="5">
    <source>
        <dbReference type="ARBA" id="ARBA00023242"/>
    </source>
</evidence>
<sequence length="251" mass="27702">MPGPQRQVLNQDMMRAKGRNTTASAAAGAAGAAQGFEPNPMRRIRLLINDPDATDCSSDEEEDGLTLKKRVIVRDISLVPLRIKSMSSSSSSCIPVCVRRNPKKGLQNLKLRRITPSSASPRFKGVRQRRWGKWAAEIRDPTRGVRRWLGTYDSAEQASEAYQKAFRRIQVEKLRQRAPHSAASSPSSVLLGGFVSAAPSISPAAPQSPAPTTNPTSNPLLLLQGFEDPPIILTTDLFEQQHISWLLQRWI</sequence>
<protein>
    <submittedName>
        <fullName evidence="8">Ethylene-responsive transcription factor ERF118</fullName>
    </submittedName>
</protein>